<feature type="compositionally biased region" description="Polar residues" evidence="1">
    <location>
        <begin position="242"/>
        <end position="251"/>
    </location>
</feature>
<organism evidence="3 4">
    <name type="scientific">Sulfitobacter undariae</name>
    <dbReference type="NCBI Taxonomy" id="1563671"/>
    <lineage>
        <taxon>Bacteria</taxon>
        <taxon>Pseudomonadati</taxon>
        <taxon>Pseudomonadota</taxon>
        <taxon>Alphaproteobacteria</taxon>
        <taxon>Rhodobacterales</taxon>
        <taxon>Roseobacteraceae</taxon>
        <taxon>Sulfitobacter</taxon>
    </lineage>
</organism>
<keyword evidence="2" id="KW-0732">Signal</keyword>
<name>A0A7W6E9Y7_9RHOB</name>
<protein>
    <recommendedName>
        <fullName evidence="5">Tetratricopeptide repeat-containing protein</fullName>
    </recommendedName>
</protein>
<reference evidence="3 4" key="1">
    <citation type="submission" date="2020-08" db="EMBL/GenBank/DDBJ databases">
        <title>Genomic Encyclopedia of Type Strains, Phase IV (KMG-IV): sequencing the most valuable type-strain genomes for metagenomic binning, comparative biology and taxonomic classification.</title>
        <authorList>
            <person name="Goeker M."/>
        </authorList>
    </citation>
    <scope>NUCLEOTIDE SEQUENCE [LARGE SCALE GENOMIC DNA]</scope>
    <source>
        <strain evidence="3 4">DSM 102234</strain>
    </source>
</reference>
<dbReference type="EMBL" id="JACIEI010000004">
    <property type="protein sequence ID" value="MBB3994004.1"/>
    <property type="molecule type" value="Genomic_DNA"/>
</dbReference>
<dbReference type="Proteomes" id="UP000530268">
    <property type="component" value="Unassembled WGS sequence"/>
</dbReference>
<feature type="region of interest" description="Disordered" evidence="1">
    <location>
        <begin position="212"/>
        <end position="255"/>
    </location>
</feature>
<dbReference type="RefSeq" id="WP_184564636.1">
    <property type="nucleotide sequence ID" value="NZ_JACIEI010000004.1"/>
</dbReference>
<keyword evidence="4" id="KW-1185">Reference proteome</keyword>
<sequence>MKLFLMVISIILVTAFAASAQQLSVRSGDHPSFSRLTIPINGTENWAARRTHEGIVVTLPEHKGGFDISDVFTRMRRDRITALDVSENSLTIRVDCACDAATFRSGQLLVIDVADAGIKLLGRPLNVPQPALHNQLKTQATAIRVGEAVLPWVGSNAPIFKAPSFKRTLEKNRTSPKQKTSVLDQNARLNEARKSILGEVANAASTGLLTHSTARSAPALTPSAKQAQRPSLEPRELPKLPTSKSPNLRISNSKDRPFDTLPPIFNTGAVIEACPSSTLFDVASWGNETSFSSQIGPARNALMNARDQLELDAAKNLAQLYLYFGFGAEALNTLHLDPQLSSNSPHLTDMANIFEHGTLTRPNSLVAHTNCATDVALWASIGLNNITTDVLIDAKAALRALNRLPTHLRLTLAPALSEVLLQYGNKDAAAAALRSIERLPNGLAPNAQLAQAALSEEIGNPTDTLLQDIASTNSAESPAALIQLVRNKVKADEPLSYQTVTLVEAYAHEFRGTQLGNQLRQTQILALNQSGQFERALTALDALTPSLSPATITRLRQSVYEYLTKNAPDQVFLERTFELDPNSMHAFTNETKLLLASRLMDLGFAAEVQKVLATIPDTPRQKNRQILAARAAITLHQPFQAQASLIGLDGADVALLSAQAKEMSGAHGDAAKIYADNDATIQASRAAWLSDEWRELTPSDEEGFGAVSNLVQQQPIIDDANIGPIARANRILQESGTARATLQEFLLNPLVNIE</sequence>
<feature type="chain" id="PRO_5031335095" description="Tetratricopeptide repeat-containing protein" evidence="2">
    <location>
        <begin position="21"/>
        <end position="754"/>
    </location>
</feature>
<evidence type="ECO:0000313" key="3">
    <source>
        <dbReference type="EMBL" id="MBB3994004.1"/>
    </source>
</evidence>
<evidence type="ECO:0000256" key="1">
    <source>
        <dbReference type="SAM" id="MobiDB-lite"/>
    </source>
</evidence>
<evidence type="ECO:0000256" key="2">
    <source>
        <dbReference type="SAM" id="SignalP"/>
    </source>
</evidence>
<evidence type="ECO:0008006" key="5">
    <source>
        <dbReference type="Google" id="ProtNLM"/>
    </source>
</evidence>
<evidence type="ECO:0000313" key="4">
    <source>
        <dbReference type="Proteomes" id="UP000530268"/>
    </source>
</evidence>
<accession>A0A7W6E9Y7</accession>
<gene>
    <name evidence="3" type="ORF">GGR95_001645</name>
</gene>
<proteinExistence type="predicted"/>
<comment type="caution">
    <text evidence="3">The sequence shown here is derived from an EMBL/GenBank/DDBJ whole genome shotgun (WGS) entry which is preliminary data.</text>
</comment>
<feature type="signal peptide" evidence="2">
    <location>
        <begin position="1"/>
        <end position="20"/>
    </location>
</feature>
<dbReference type="AlphaFoldDB" id="A0A7W6E9Y7"/>